<evidence type="ECO:0000256" key="2">
    <source>
        <dbReference type="ARBA" id="ARBA00022729"/>
    </source>
</evidence>
<evidence type="ECO:0000256" key="1">
    <source>
        <dbReference type="ARBA" id="ARBA00022475"/>
    </source>
</evidence>
<dbReference type="EMBL" id="UINC01037233">
    <property type="protein sequence ID" value="SVB32420.1"/>
    <property type="molecule type" value="Genomic_DNA"/>
</dbReference>
<dbReference type="PANTHER" id="PTHR41164:SF1">
    <property type="entry name" value="CURLI PRODUCTION ASSEMBLY_TRANSPORT COMPONENT CSGG"/>
    <property type="match status" value="1"/>
</dbReference>
<evidence type="ECO:0000313" key="6">
    <source>
        <dbReference type="EMBL" id="SVB32420.1"/>
    </source>
</evidence>
<evidence type="ECO:0000256" key="4">
    <source>
        <dbReference type="ARBA" id="ARBA00023139"/>
    </source>
</evidence>
<keyword evidence="3" id="KW-0472">Membrane</keyword>
<keyword evidence="4" id="KW-0564">Palmitate</keyword>
<name>A0A382D1W6_9ZZZZ</name>
<evidence type="ECO:0008006" key="7">
    <source>
        <dbReference type="Google" id="ProtNLM"/>
    </source>
</evidence>
<protein>
    <recommendedName>
        <fullName evidence="7">Curli production assembly/transport component CsgG</fullName>
    </recommendedName>
</protein>
<accession>A0A382D1W6</accession>
<dbReference type="GO" id="GO:0030288">
    <property type="term" value="C:outer membrane-bounded periplasmic space"/>
    <property type="evidence" value="ECO:0007669"/>
    <property type="project" value="InterPro"/>
</dbReference>
<dbReference type="Pfam" id="PF03783">
    <property type="entry name" value="CsgG"/>
    <property type="match status" value="1"/>
</dbReference>
<keyword evidence="5" id="KW-0449">Lipoprotein</keyword>
<gene>
    <name evidence="6" type="ORF">METZ01_LOCUS185274</name>
</gene>
<reference evidence="6" key="1">
    <citation type="submission" date="2018-05" db="EMBL/GenBank/DDBJ databases">
        <authorList>
            <person name="Lanie J.A."/>
            <person name="Ng W.-L."/>
            <person name="Kazmierczak K.M."/>
            <person name="Andrzejewski T.M."/>
            <person name="Davidsen T.M."/>
            <person name="Wayne K.J."/>
            <person name="Tettelin H."/>
            <person name="Glass J.I."/>
            <person name="Rusch D."/>
            <person name="Podicherti R."/>
            <person name="Tsui H.-C.T."/>
            <person name="Winkler M.E."/>
        </authorList>
    </citation>
    <scope>NUCLEOTIDE SEQUENCE</scope>
</reference>
<dbReference type="AlphaFoldDB" id="A0A382D1W6"/>
<keyword evidence="1" id="KW-1003">Cell membrane</keyword>
<dbReference type="InterPro" id="IPR005534">
    <property type="entry name" value="Curli_assmbl/transp-comp_CsgG"/>
</dbReference>
<organism evidence="6">
    <name type="scientific">marine metagenome</name>
    <dbReference type="NCBI Taxonomy" id="408172"/>
    <lineage>
        <taxon>unclassified sequences</taxon>
        <taxon>metagenomes</taxon>
        <taxon>ecological metagenomes</taxon>
    </lineage>
</organism>
<sequence length="303" mass="31531">MSSIVTAASGKPVIGIGEITSTVGGNPASFQTMLETAISQTNKFDLIERSRMDDILGEQALSAGGIVQGGSGQIGGLGGVDYLIYGSITKLGKDSNAVAIGGIVGGGQKAVMSVDVRVVDSTTGSIRISKTVEDSAKTGSAFAMEGLAIGGEEADPLGDVQRKTAEAVAAMIAMEIFPLKIINVSKGQAYVNYGPPSVKKGNFYKVVELGEGFMDPDTGEMLGQDEVYIGALEITDSKSKYSIGKILEGKIERGQIAFGMGVKEGKKLKLAAKKRASAAKKKLNALKKKCKKKPNLAECESLN</sequence>
<evidence type="ECO:0000256" key="5">
    <source>
        <dbReference type="ARBA" id="ARBA00023288"/>
    </source>
</evidence>
<dbReference type="Gene3D" id="3.40.50.10610">
    <property type="entry name" value="ABC-type transport auxiliary lipoprotein component"/>
    <property type="match status" value="1"/>
</dbReference>
<proteinExistence type="predicted"/>
<dbReference type="PANTHER" id="PTHR41164">
    <property type="entry name" value="CURLI PRODUCTION ASSEMBLY/TRANSPORT COMPONENT CSGG"/>
    <property type="match status" value="1"/>
</dbReference>
<keyword evidence="2" id="KW-0732">Signal</keyword>
<evidence type="ECO:0000256" key="3">
    <source>
        <dbReference type="ARBA" id="ARBA00023136"/>
    </source>
</evidence>